<sequence length="258" mass="29062">MASTHRPLLGTRAPPPLSPPPSPPPPRETACAQRTRHIRGLMSAVIVLLLQYGWDPISPPHWHLPSDESGSEDIEWTFQIRTFLALKTSLSSLTISRGPYNGISGVRLRRITVVKEHQMALTIILTEFSFSRLQTLLMDMSSRSLCWRSLSEAHGLVNGSWQKFRKERTTCECARDATRTESCMWRRSFSDVGRVRTTRTSVPVSNQIAVFQKRWFSTSNVPSSGFEGFYPMHGQRPRHQSKTHGGSSTTTLCLVSEP</sequence>
<gene>
    <name evidence="2" type="ORF">PCOR1329_LOCUS51100</name>
</gene>
<evidence type="ECO:0000256" key="1">
    <source>
        <dbReference type="SAM" id="MobiDB-lite"/>
    </source>
</evidence>
<dbReference type="EMBL" id="CAUYUJ010016194">
    <property type="protein sequence ID" value="CAK0862765.1"/>
    <property type="molecule type" value="Genomic_DNA"/>
</dbReference>
<feature type="compositionally biased region" description="Polar residues" evidence="1">
    <location>
        <begin position="243"/>
        <end position="258"/>
    </location>
</feature>
<feature type="region of interest" description="Disordered" evidence="1">
    <location>
        <begin position="1"/>
        <end position="30"/>
    </location>
</feature>
<name>A0ABN9URW4_9DINO</name>
<feature type="region of interest" description="Disordered" evidence="1">
    <location>
        <begin position="235"/>
        <end position="258"/>
    </location>
</feature>
<comment type="caution">
    <text evidence="2">The sequence shown here is derived from an EMBL/GenBank/DDBJ whole genome shotgun (WGS) entry which is preliminary data.</text>
</comment>
<keyword evidence="3" id="KW-1185">Reference proteome</keyword>
<accession>A0ABN9URW4</accession>
<feature type="compositionally biased region" description="Pro residues" evidence="1">
    <location>
        <begin position="13"/>
        <end position="27"/>
    </location>
</feature>
<organism evidence="2 3">
    <name type="scientific">Prorocentrum cordatum</name>
    <dbReference type="NCBI Taxonomy" id="2364126"/>
    <lineage>
        <taxon>Eukaryota</taxon>
        <taxon>Sar</taxon>
        <taxon>Alveolata</taxon>
        <taxon>Dinophyceae</taxon>
        <taxon>Prorocentrales</taxon>
        <taxon>Prorocentraceae</taxon>
        <taxon>Prorocentrum</taxon>
    </lineage>
</organism>
<evidence type="ECO:0000313" key="2">
    <source>
        <dbReference type="EMBL" id="CAK0862765.1"/>
    </source>
</evidence>
<proteinExistence type="predicted"/>
<protein>
    <submittedName>
        <fullName evidence="2">Uncharacterized protein</fullName>
    </submittedName>
</protein>
<evidence type="ECO:0000313" key="3">
    <source>
        <dbReference type="Proteomes" id="UP001189429"/>
    </source>
</evidence>
<dbReference type="Proteomes" id="UP001189429">
    <property type="component" value="Unassembled WGS sequence"/>
</dbReference>
<reference evidence="2" key="1">
    <citation type="submission" date="2023-10" db="EMBL/GenBank/DDBJ databases">
        <authorList>
            <person name="Chen Y."/>
            <person name="Shah S."/>
            <person name="Dougan E. K."/>
            <person name="Thang M."/>
            <person name="Chan C."/>
        </authorList>
    </citation>
    <scope>NUCLEOTIDE SEQUENCE [LARGE SCALE GENOMIC DNA]</scope>
</reference>